<evidence type="ECO:0000313" key="2">
    <source>
        <dbReference type="EMBL" id="NLR75517.1"/>
    </source>
</evidence>
<dbReference type="Proteomes" id="UP000587991">
    <property type="component" value="Unassembled WGS sequence"/>
</dbReference>
<feature type="transmembrane region" description="Helical" evidence="1">
    <location>
        <begin position="265"/>
        <end position="285"/>
    </location>
</feature>
<gene>
    <name evidence="2" type="ORF">HF682_10135</name>
</gene>
<feature type="transmembrane region" description="Helical" evidence="1">
    <location>
        <begin position="177"/>
        <end position="203"/>
    </location>
</feature>
<feature type="transmembrane region" description="Helical" evidence="1">
    <location>
        <begin position="215"/>
        <end position="236"/>
    </location>
</feature>
<accession>A0A847S987</accession>
<organism evidence="2 3">
    <name type="scientific">Leeia aquatica</name>
    <dbReference type="NCBI Taxonomy" id="2725557"/>
    <lineage>
        <taxon>Bacteria</taxon>
        <taxon>Pseudomonadati</taxon>
        <taxon>Pseudomonadota</taxon>
        <taxon>Betaproteobacteria</taxon>
        <taxon>Neisseriales</taxon>
        <taxon>Leeiaceae</taxon>
        <taxon>Leeia</taxon>
    </lineage>
</organism>
<reference evidence="2 3" key="1">
    <citation type="submission" date="2020-04" db="EMBL/GenBank/DDBJ databases">
        <title>Draft genome of Leeia sp. IMCC25680.</title>
        <authorList>
            <person name="Song J."/>
            <person name="Cho J.-C."/>
        </authorList>
    </citation>
    <scope>NUCLEOTIDE SEQUENCE [LARGE SCALE GENOMIC DNA]</scope>
    <source>
        <strain evidence="2 3">IMCC25680</strain>
    </source>
</reference>
<name>A0A847S987_9NEIS</name>
<feature type="transmembrane region" description="Helical" evidence="1">
    <location>
        <begin position="75"/>
        <end position="93"/>
    </location>
</feature>
<keyword evidence="1" id="KW-1133">Transmembrane helix</keyword>
<protein>
    <recommendedName>
        <fullName evidence="4">Glycosyltransferase RgtA/B/C/D-like domain-containing protein</fullName>
    </recommendedName>
</protein>
<feature type="transmembrane region" description="Helical" evidence="1">
    <location>
        <begin position="100"/>
        <end position="121"/>
    </location>
</feature>
<sequence>MLTYTPASALPPTPPRDHSWLLLLLCLAWLLPGTFGHAPWRGEEVEVIGVVQSMLHGQWLIPQLNGQPFLDNPPLTYWLAAAFAKILPSHWIALHETARLAAVLMMGLTFLLVGLAGKHMWGARQGRLAVLMLMGCFGLLSRAHLVMPEQAALLGAALQLYGLSLLAARPMRAGLCLGLALPVALLGGGPLALAVSILTLLLFAWPRPGVATAQWLRALLPASVIALPLLLLWPLALKQHAPLIFDQWWQQQVLAAHFDAHRLRYYLGMVPWFAWPAWPLALLALRRNPLGTAPSRVLHLQLLLASLLWILGNAWQPDEHDVNTMLCLPALCLLAVPGLDRLRRGGIAAFNWFGRCTFGLIALLVWLGWLALSTGWPGRIAMRMHRASPTYQHELHPVLLAFALLLTGLWLWIMWQQRHDVRKALSGWVAGATMAWGLIMTLWLPWIVAAKDYQPMLQQLARQLPADRSCIHTADMPRTVLTLLAYRQGIDLPVRDQACRWKLAKTTQRSVAPAGWRIVWQGHRGGDRKEGYWLLKRQL</sequence>
<feature type="transmembrane region" description="Helical" evidence="1">
    <location>
        <begin position="297"/>
        <end position="316"/>
    </location>
</feature>
<dbReference type="AlphaFoldDB" id="A0A847S987"/>
<proteinExistence type="predicted"/>
<feature type="transmembrane region" description="Helical" evidence="1">
    <location>
        <begin position="425"/>
        <end position="448"/>
    </location>
</feature>
<evidence type="ECO:0008006" key="4">
    <source>
        <dbReference type="Google" id="ProtNLM"/>
    </source>
</evidence>
<feature type="transmembrane region" description="Helical" evidence="1">
    <location>
        <begin position="152"/>
        <end position="171"/>
    </location>
</feature>
<feature type="transmembrane region" description="Helical" evidence="1">
    <location>
        <begin position="352"/>
        <end position="375"/>
    </location>
</feature>
<evidence type="ECO:0000313" key="3">
    <source>
        <dbReference type="Proteomes" id="UP000587991"/>
    </source>
</evidence>
<feature type="transmembrane region" description="Helical" evidence="1">
    <location>
        <begin position="322"/>
        <end position="340"/>
    </location>
</feature>
<keyword evidence="3" id="KW-1185">Reference proteome</keyword>
<keyword evidence="1" id="KW-0812">Transmembrane</keyword>
<feature type="transmembrane region" description="Helical" evidence="1">
    <location>
        <begin position="395"/>
        <end position="413"/>
    </location>
</feature>
<keyword evidence="1" id="KW-0472">Membrane</keyword>
<evidence type="ECO:0000256" key="1">
    <source>
        <dbReference type="SAM" id="Phobius"/>
    </source>
</evidence>
<dbReference type="RefSeq" id="WP_168877177.1">
    <property type="nucleotide sequence ID" value="NZ_JABAIM010000002.1"/>
</dbReference>
<comment type="caution">
    <text evidence="2">The sequence shown here is derived from an EMBL/GenBank/DDBJ whole genome shotgun (WGS) entry which is preliminary data.</text>
</comment>
<feature type="transmembrane region" description="Helical" evidence="1">
    <location>
        <begin position="127"/>
        <end position="145"/>
    </location>
</feature>
<dbReference type="EMBL" id="JABAIM010000002">
    <property type="protein sequence ID" value="NLR75517.1"/>
    <property type="molecule type" value="Genomic_DNA"/>
</dbReference>